<evidence type="ECO:0000256" key="2">
    <source>
        <dbReference type="ARBA" id="ARBA00006702"/>
    </source>
</evidence>
<dbReference type="PANTHER" id="PTHR13832:SF803">
    <property type="entry name" value="PROTEIN PHOSPHATASE 1G"/>
    <property type="match status" value="1"/>
</dbReference>
<gene>
    <name evidence="11" type="primary">PPM1G</name>
</gene>
<keyword evidence="5" id="KW-0378">Hydrolase</keyword>
<comment type="similarity">
    <text evidence="2">Belongs to the PP2C family.</text>
</comment>
<dbReference type="InterPro" id="IPR015655">
    <property type="entry name" value="PP2C"/>
</dbReference>
<evidence type="ECO:0000259" key="10">
    <source>
        <dbReference type="PROSITE" id="PS51746"/>
    </source>
</evidence>
<dbReference type="Pfam" id="PF00481">
    <property type="entry name" value="PP2C"/>
    <property type="match status" value="1"/>
</dbReference>
<evidence type="ECO:0000256" key="1">
    <source>
        <dbReference type="ARBA" id="ARBA00001936"/>
    </source>
</evidence>
<accession>A0A2H8TU65</accession>
<name>A0A2H8TU65_9HEMI</name>
<keyword evidence="4" id="KW-0479">Metal-binding</keyword>
<evidence type="ECO:0000256" key="4">
    <source>
        <dbReference type="ARBA" id="ARBA00022723"/>
    </source>
</evidence>
<feature type="region of interest" description="Disordered" evidence="9">
    <location>
        <begin position="1"/>
        <end position="42"/>
    </location>
</feature>
<dbReference type="GO" id="GO:0046872">
    <property type="term" value="F:metal ion binding"/>
    <property type="evidence" value="ECO:0007669"/>
    <property type="project" value="UniProtKB-KW"/>
</dbReference>
<evidence type="ECO:0000256" key="6">
    <source>
        <dbReference type="ARBA" id="ARBA00022842"/>
    </source>
</evidence>
<feature type="region of interest" description="Disordered" evidence="9">
    <location>
        <begin position="218"/>
        <end position="252"/>
    </location>
</feature>
<feature type="compositionally biased region" description="Basic and acidic residues" evidence="9">
    <location>
        <begin position="1"/>
        <end position="11"/>
    </location>
</feature>
<proteinExistence type="inferred from homology"/>
<evidence type="ECO:0000256" key="8">
    <source>
        <dbReference type="ARBA" id="ARBA00023211"/>
    </source>
</evidence>
<dbReference type="CDD" id="cd00143">
    <property type="entry name" value="PP2Cc"/>
    <property type="match status" value="1"/>
</dbReference>
<dbReference type="EC" id="3.1.3.16" evidence="3"/>
<evidence type="ECO:0000256" key="3">
    <source>
        <dbReference type="ARBA" id="ARBA00013081"/>
    </source>
</evidence>
<sequence length="252" mass="27701">MFEASIENKLDDESDSDSDEEEIPSNSFIYEDDDEEDKPGKDSGCTAVMALLVNNKLYVANAGDSRCVVSIDGKAHDMSKDHKPEDEPELKRICKAGGRVSSDGRVNGGLNLSRALGDHNYKKNKELANTEQMITALPDVTVLDLTSDNNNFIVLACDGIWNSLSSQEVVDFILERINKPDVKLSSICEELFEQCLAPNTLSDGTGCDNMTCIIVKLKSKQKRSRTDDEEGDSEGGECKKHKSDSIEPESVQ</sequence>
<dbReference type="EMBL" id="GFXV01005998">
    <property type="protein sequence ID" value="MBW17803.1"/>
    <property type="molecule type" value="Transcribed_RNA"/>
</dbReference>
<feature type="domain" description="PPM-type phosphatase" evidence="10">
    <location>
        <begin position="1"/>
        <end position="217"/>
    </location>
</feature>
<dbReference type="InterPro" id="IPR001932">
    <property type="entry name" value="PPM-type_phosphatase-like_dom"/>
</dbReference>
<keyword evidence="6" id="KW-0460">Magnesium</keyword>
<evidence type="ECO:0000256" key="7">
    <source>
        <dbReference type="ARBA" id="ARBA00022912"/>
    </source>
</evidence>
<dbReference type="SUPFAM" id="SSF81606">
    <property type="entry name" value="PP2C-like"/>
    <property type="match status" value="1"/>
</dbReference>
<feature type="compositionally biased region" description="Acidic residues" evidence="9">
    <location>
        <begin position="12"/>
        <end position="23"/>
    </location>
</feature>
<dbReference type="PROSITE" id="PS51746">
    <property type="entry name" value="PPM_2"/>
    <property type="match status" value="1"/>
</dbReference>
<dbReference type="AlphaFoldDB" id="A0A2H8TU65"/>
<dbReference type="Gene3D" id="3.60.40.10">
    <property type="entry name" value="PPM-type phosphatase domain"/>
    <property type="match status" value="1"/>
</dbReference>
<evidence type="ECO:0000256" key="5">
    <source>
        <dbReference type="ARBA" id="ARBA00022801"/>
    </source>
</evidence>
<keyword evidence="8" id="KW-0464">Manganese</keyword>
<evidence type="ECO:0000313" key="11">
    <source>
        <dbReference type="EMBL" id="MBW17803.1"/>
    </source>
</evidence>
<protein>
    <recommendedName>
        <fullName evidence="3">protein-serine/threonine phosphatase</fullName>
        <ecNumber evidence="3">3.1.3.16</ecNumber>
    </recommendedName>
</protein>
<evidence type="ECO:0000256" key="9">
    <source>
        <dbReference type="SAM" id="MobiDB-lite"/>
    </source>
</evidence>
<keyword evidence="7" id="KW-0904">Protein phosphatase</keyword>
<dbReference type="PANTHER" id="PTHR13832">
    <property type="entry name" value="PROTEIN PHOSPHATASE 2C"/>
    <property type="match status" value="1"/>
</dbReference>
<dbReference type="OrthoDB" id="10264738at2759"/>
<reference evidence="11" key="1">
    <citation type="submission" date="2017-10" db="EMBL/GenBank/DDBJ databases">
        <title>Transcriptome Assembly of Sugarcane Aphid Adults.</title>
        <authorList>
            <person name="Scully E.D."/>
            <person name="Palmer N.A."/>
            <person name="Geib S.M."/>
            <person name="Sarath G."/>
            <person name="Sattler S.E."/>
        </authorList>
    </citation>
    <scope>NUCLEOTIDE SEQUENCE</scope>
    <source>
        <tissue evidence="11">Whole body</tissue>
    </source>
</reference>
<dbReference type="GO" id="GO:0004722">
    <property type="term" value="F:protein serine/threonine phosphatase activity"/>
    <property type="evidence" value="ECO:0007669"/>
    <property type="project" value="UniProtKB-EC"/>
</dbReference>
<organism evidence="11">
    <name type="scientific">Melanaphis sacchari</name>
    <dbReference type="NCBI Taxonomy" id="742174"/>
    <lineage>
        <taxon>Eukaryota</taxon>
        <taxon>Metazoa</taxon>
        <taxon>Ecdysozoa</taxon>
        <taxon>Arthropoda</taxon>
        <taxon>Hexapoda</taxon>
        <taxon>Insecta</taxon>
        <taxon>Pterygota</taxon>
        <taxon>Neoptera</taxon>
        <taxon>Paraneoptera</taxon>
        <taxon>Hemiptera</taxon>
        <taxon>Sternorrhyncha</taxon>
        <taxon>Aphidomorpha</taxon>
        <taxon>Aphidoidea</taxon>
        <taxon>Aphididae</taxon>
        <taxon>Aphidini</taxon>
        <taxon>Melanaphis</taxon>
    </lineage>
</organism>
<dbReference type="SMART" id="SM00332">
    <property type="entry name" value="PP2Cc"/>
    <property type="match status" value="1"/>
</dbReference>
<dbReference type="InterPro" id="IPR036457">
    <property type="entry name" value="PPM-type-like_dom_sf"/>
</dbReference>
<comment type="cofactor">
    <cofactor evidence="1">
        <name>Mn(2+)</name>
        <dbReference type="ChEBI" id="CHEBI:29035"/>
    </cofactor>
</comment>